<keyword evidence="3 8" id="KW-0812">Transmembrane</keyword>
<dbReference type="AlphaFoldDB" id="A0A0D3JIF7"/>
<keyword evidence="5 8" id="KW-0406">Ion transport</keyword>
<name>A0A0D3JIF7_EMIH1</name>
<feature type="transmembrane region" description="Helical" evidence="10">
    <location>
        <begin position="98"/>
        <end position="119"/>
    </location>
</feature>
<keyword evidence="7 8" id="KW-0407">Ion channel</keyword>
<dbReference type="OMA" id="FQREKWA"/>
<dbReference type="PANTHER" id="PTHR11003:SF330">
    <property type="entry name" value="POTASSIUM CHANNEL DOMAIN-CONTAINING PROTEIN"/>
    <property type="match status" value="1"/>
</dbReference>
<accession>A0A0D3JIF7</accession>
<feature type="transmembrane region" description="Helical" evidence="10">
    <location>
        <begin position="178"/>
        <end position="197"/>
    </location>
</feature>
<organism evidence="12 13">
    <name type="scientific">Emiliania huxleyi (strain CCMP1516)</name>
    <dbReference type="NCBI Taxonomy" id="280463"/>
    <lineage>
        <taxon>Eukaryota</taxon>
        <taxon>Haptista</taxon>
        <taxon>Haptophyta</taxon>
        <taxon>Prymnesiophyceae</taxon>
        <taxon>Isochrysidales</taxon>
        <taxon>Noelaerhabdaceae</taxon>
        <taxon>Emiliania</taxon>
    </lineage>
</organism>
<evidence type="ECO:0000256" key="9">
    <source>
        <dbReference type="SAM" id="MobiDB-lite"/>
    </source>
</evidence>
<keyword evidence="4 10" id="KW-1133">Transmembrane helix</keyword>
<evidence type="ECO:0000259" key="11">
    <source>
        <dbReference type="Pfam" id="PF07885"/>
    </source>
</evidence>
<dbReference type="GO" id="GO:0005886">
    <property type="term" value="C:plasma membrane"/>
    <property type="evidence" value="ECO:0007669"/>
    <property type="project" value="TreeGrafter"/>
</dbReference>
<feature type="transmembrane region" description="Helical" evidence="10">
    <location>
        <begin position="20"/>
        <end position="39"/>
    </location>
</feature>
<sequence>MQLRRALGHLLRPTWRRCVAAALLYTATAHLGAVIFYAIEGGEERARAVAFQEQLQQRRELVEAALVNDTTARAALDALVSQLDEYANSKQSAPNPDALNWSFGGSLFFVLTIMTTIGYGTFVPYTLAGEVLVVVFGLVGLAVSGACLTVLADGLDKASIALLVRLLRVDKPGPGRRALLYVGLALAYWLLSGGIFAATQGWDFFTGFYYAFVTFSTIGFGHYTVSYGDGGGGLAMFFLLSLAGLVVFARLVSELADLLAARGSACLAPPAPRQRQSSRAVQPADQGTGEAHARQAAGPGVEQPAAG</sequence>
<comment type="similarity">
    <text evidence="8">Belongs to the two pore domain potassium channel (TC 1.A.1.8) family.</text>
</comment>
<feature type="transmembrane region" description="Helical" evidence="10">
    <location>
        <begin position="131"/>
        <end position="152"/>
    </location>
</feature>
<dbReference type="RefSeq" id="XP_005775721.1">
    <property type="nucleotide sequence ID" value="XM_005775664.1"/>
</dbReference>
<dbReference type="PANTHER" id="PTHR11003">
    <property type="entry name" value="POTASSIUM CHANNEL, SUBFAMILY K"/>
    <property type="match status" value="1"/>
</dbReference>
<dbReference type="GO" id="GO:0030322">
    <property type="term" value="P:stabilization of membrane potential"/>
    <property type="evidence" value="ECO:0007669"/>
    <property type="project" value="TreeGrafter"/>
</dbReference>
<evidence type="ECO:0000256" key="5">
    <source>
        <dbReference type="ARBA" id="ARBA00023065"/>
    </source>
</evidence>
<dbReference type="eggNOG" id="KOG1418">
    <property type="taxonomic scope" value="Eukaryota"/>
</dbReference>
<evidence type="ECO:0000256" key="4">
    <source>
        <dbReference type="ARBA" id="ARBA00022989"/>
    </source>
</evidence>
<dbReference type="HOGENOM" id="CLU_907411_0_0_1"/>
<evidence type="ECO:0000256" key="1">
    <source>
        <dbReference type="ARBA" id="ARBA00004141"/>
    </source>
</evidence>
<evidence type="ECO:0000256" key="2">
    <source>
        <dbReference type="ARBA" id="ARBA00022448"/>
    </source>
</evidence>
<evidence type="ECO:0000256" key="8">
    <source>
        <dbReference type="RuleBase" id="RU003857"/>
    </source>
</evidence>
<feature type="domain" description="Potassium channel" evidence="11">
    <location>
        <begin position="100"/>
        <end position="153"/>
    </location>
</feature>
<evidence type="ECO:0000256" key="3">
    <source>
        <dbReference type="ARBA" id="ARBA00022692"/>
    </source>
</evidence>
<feature type="transmembrane region" description="Helical" evidence="10">
    <location>
        <begin position="231"/>
        <end position="252"/>
    </location>
</feature>
<keyword evidence="6 10" id="KW-0472">Membrane</keyword>
<dbReference type="GeneID" id="17268860"/>
<protein>
    <recommendedName>
        <fullName evidence="11">Potassium channel domain-containing protein</fullName>
    </recommendedName>
</protein>
<reference evidence="13" key="1">
    <citation type="journal article" date="2013" name="Nature">
        <title>Pan genome of the phytoplankton Emiliania underpins its global distribution.</title>
        <authorList>
            <person name="Read B.A."/>
            <person name="Kegel J."/>
            <person name="Klute M.J."/>
            <person name="Kuo A."/>
            <person name="Lefebvre S.C."/>
            <person name="Maumus F."/>
            <person name="Mayer C."/>
            <person name="Miller J."/>
            <person name="Monier A."/>
            <person name="Salamov A."/>
            <person name="Young J."/>
            <person name="Aguilar M."/>
            <person name="Claverie J.M."/>
            <person name="Frickenhaus S."/>
            <person name="Gonzalez K."/>
            <person name="Herman E.K."/>
            <person name="Lin Y.C."/>
            <person name="Napier J."/>
            <person name="Ogata H."/>
            <person name="Sarno A.F."/>
            <person name="Shmutz J."/>
            <person name="Schroeder D."/>
            <person name="de Vargas C."/>
            <person name="Verret F."/>
            <person name="von Dassow P."/>
            <person name="Valentin K."/>
            <person name="Van de Peer Y."/>
            <person name="Wheeler G."/>
            <person name="Dacks J.B."/>
            <person name="Delwiche C.F."/>
            <person name="Dyhrman S.T."/>
            <person name="Glockner G."/>
            <person name="John U."/>
            <person name="Richards T."/>
            <person name="Worden A.Z."/>
            <person name="Zhang X."/>
            <person name="Grigoriev I.V."/>
            <person name="Allen A.E."/>
            <person name="Bidle K."/>
            <person name="Borodovsky M."/>
            <person name="Bowler C."/>
            <person name="Brownlee C."/>
            <person name="Cock J.M."/>
            <person name="Elias M."/>
            <person name="Gladyshev V.N."/>
            <person name="Groth M."/>
            <person name="Guda C."/>
            <person name="Hadaegh A."/>
            <person name="Iglesias-Rodriguez M.D."/>
            <person name="Jenkins J."/>
            <person name="Jones B.M."/>
            <person name="Lawson T."/>
            <person name="Leese F."/>
            <person name="Lindquist E."/>
            <person name="Lobanov A."/>
            <person name="Lomsadze A."/>
            <person name="Malik S.B."/>
            <person name="Marsh M.E."/>
            <person name="Mackinder L."/>
            <person name="Mock T."/>
            <person name="Mueller-Roeber B."/>
            <person name="Pagarete A."/>
            <person name="Parker M."/>
            <person name="Probert I."/>
            <person name="Quesneville H."/>
            <person name="Raines C."/>
            <person name="Rensing S.A."/>
            <person name="Riano-Pachon D.M."/>
            <person name="Richier S."/>
            <person name="Rokitta S."/>
            <person name="Shiraiwa Y."/>
            <person name="Soanes D.M."/>
            <person name="van der Giezen M."/>
            <person name="Wahlund T.M."/>
            <person name="Williams B."/>
            <person name="Wilson W."/>
            <person name="Wolfe G."/>
            <person name="Wurch L.L."/>
        </authorList>
    </citation>
    <scope>NUCLEOTIDE SEQUENCE</scope>
</reference>
<dbReference type="EnsemblProtists" id="EOD23292">
    <property type="protein sequence ID" value="EOD23292"/>
    <property type="gene ID" value="EMIHUDRAFT_444186"/>
</dbReference>
<dbReference type="GO" id="GO:0015271">
    <property type="term" value="F:outward rectifier potassium channel activity"/>
    <property type="evidence" value="ECO:0007669"/>
    <property type="project" value="TreeGrafter"/>
</dbReference>
<evidence type="ECO:0000313" key="13">
    <source>
        <dbReference type="Proteomes" id="UP000013827"/>
    </source>
</evidence>
<evidence type="ECO:0000256" key="6">
    <source>
        <dbReference type="ARBA" id="ARBA00023136"/>
    </source>
</evidence>
<dbReference type="PRINTS" id="PR01333">
    <property type="entry name" value="2POREKCHANEL"/>
</dbReference>
<dbReference type="KEGG" id="ehx:EMIHUDRAFT_444186"/>
<dbReference type="Pfam" id="PF07885">
    <property type="entry name" value="Ion_trans_2"/>
    <property type="match status" value="2"/>
</dbReference>
<evidence type="ECO:0000313" key="12">
    <source>
        <dbReference type="EnsemblProtists" id="EOD23292"/>
    </source>
</evidence>
<comment type="subcellular location">
    <subcellularLocation>
        <location evidence="1">Membrane</location>
        <topology evidence="1">Multi-pass membrane protein</topology>
    </subcellularLocation>
</comment>
<dbReference type="SUPFAM" id="SSF81324">
    <property type="entry name" value="Voltage-gated potassium channels"/>
    <property type="match status" value="2"/>
</dbReference>
<feature type="domain" description="Potassium channel" evidence="11">
    <location>
        <begin position="186"/>
        <end position="259"/>
    </location>
</feature>
<evidence type="ECO:0000256" key="10">
    <source>
        <dbReference type="SAM" id="Phobius"/>
    </source>
</evidence>
<dbReference type="GO" id="GO:0022841">
    <property type="term" value="F:potassium ion leak channel activity"/>
    <property type="evidence" value="ECO:0007669"/>
    <property type="project" value="TreeGrafter"/>
</dbReference>
<dbReference type="InterPro" id="IPR003280">
    <property type="entry name" value="2pore_dom_K_chnl"/>
</dbReference>
<keyword evidence="13" id="KW-1185">Reference proteome</keyword>
<keyword evidence="2 8" id="KW-0813">Transport</keyword>
<dbReference type="Proteomes" id="UP000013827">
    <property type="component" value="Unassembled WGS sequence"/>
</dbReference>
<dbReference type="Gene3D" id="1.10.287.70">
    <property type="match status" value="1"/>
</dbReference>
<proteinExistence type="inferred from homology"/>
<feature type="region of interest" description="Disordered" evidence="9">
    <location>
        <begin position="268"/>
        <end position="307"/>
    </location>
</feature>
<reference evidence="12" key="2">
    <citation type="submission" date="2024-10" db="UniProtKB">
        <authorList>
            <consortium name="EnsemblProtists"/>
        </authorList>
    </citation>
    <scope>IDENTIFICATION</scope>
</reference>
<evidence type="ECO:0000256" key="7">
    <source>
        <dbReference type="ARBA" id="ARBA00023303"/>
    </source>
</evidence>
<feature type="transmembrane region" description="Helical" evidence="10">
    <location>
        <begin position="204"/>
        <end position="225"/>
    </location>
</feature>
<dbReference type="InterPro" id="IPR013099">
    <property type="entry name" value="K_chnl_dom"/>
</dbReference>
<dbReference type="PaxDb" id="2903-EOD23292"/>